<dbReference type="KEGG" id="tab:CIG75_15960"/>
<evidence type="ECO:0000313" key="3">
    <source>
        <dbReference type="Proteomes" id="UP000214688"/>
    </source>
</evidence>
<protein>
    <recommendedName>
        <fullName evidence="4">DUF4367 domain-containing protein</fullName>
    </recommendedName>
</protein>
<proteinExistence type="predicted"/>
<feature type="signal peptide" evidence="1">
    <location>
        <begin position="1"/>
        <end position="27"/>
    </location>
</feature>
<dbReference type="RefSeq" id="WP_094237525.1">
    <property type="nucleotide sequence ID" value="NZ_CP022657.1"/>
</dbReference>
<dbReference type="OrthoDB" id="2589741at2"/>
<name>A0A223D3V5_9BACL</name>
<keyword evidence="1" id="KW-0732">Signal</keyword>
<dbReference type="Proteomes" id="UP000214688">
    <property type="component" value="Chromosome"/>
</dbReference>
<evidence type="ECO:0000256" key="1">
    <source>
        <dbReference type="SAM" id="SignalP"/>
    </source>
</evidence>
<dbReference type="PROSITE" id="PS51257">
    <property type="entry name" value="PROKAR_LIPOPROTEIN"/>
    <property type="match status" value="1"/>
</dbReference>
<keyword evidence="3" id="KW-1185">Reference proteome</keyword>
<evidence type="ECO:0000313" key="2">
    <source>
        <dbReference type="EMBL" id="ASS76292.1"/>
    </source>
</evidence>
<evidence type="ECO:0008006" key="4">
    <source>
        <dbReference type="Google" id="ProtNLM"/>
    </source>
</evidence>
<reference evidence="2 3" key="1">
    <citation type="journal article" date="2015" name="Int. J. Syst. Evol. Microbiol.">
        <title>Tumebacillus algifaecis sp. nov., isolated from decomposing algal scum.</title>
        <authorList>
            <person name="Wu Y.F."/>
            <person name="Zhang B."/>
            <person name="Xing P."/>
            <person name="Wu Q.L."/>
            <person name="Liu S.J."/>
        </authorList>
    </citation>
    <scope>NUCLEOTIDE SEQUENCE [LARGE SCALE GENOMIC DNA]</scope>
    <source>
        <strain evidence="2 3">THMBR28</strain>
    </source>
</reference>
<dbReference type="AlphaFoldDB" id="A0A223D3V5"/>
<organism evidence="2 3">
    <name type="scientific">Tumebacillus algifaecis</name>
    <dbReference type="NCBI Taxonomy" id="1214604"/>
    <lineage>
        <taxon>Bacteria</taxon>
        <taxon>Bacillati</taxon>
        <taxon>Bacillota</taxon>
        <taxon>Bacilli</taxon>
        <taxon>Bacillales</taxon>
        <taxon>Alicyclobacillaceae</taxon>
        <taxon>Tumebacillus</taxon>
    </lineage>
</organism>
<accession>A0A223D3V5</accession>
<gene>
    <name evidence="2" type="ORF">CIG75_15960</name>
</gene>
<feature type="chain" id="PRO_5012375122" description="DUF4367 domain-containing protein" evidence="1">
    <location>
        <begin position="28"/>
        <end position="254"/>
    </location>
</feature>
<sequence>MNIRQRTALIIGVAISALLLGCTDETAQENTSVQQDPTPSASQAQKLLSIRANYAPPEKKQTPTQSALHQLVWELSNSEKRSPTPQDIQWTTTFLQNSVVMLKVPVTDPWFNLVFLSQQEQEWTMFGYANLPVTTDRMNSSKNGLNLPMNSFNSAHLSDSTNTHFIWAFLDEAKHVVIWKYPHTAPFSVNANAKVVSINGREGWYATQETDSGYLYYIEQGHVVWLTGNVTESELLSVARSLPSSTSHSFPYTY</sequence>
<dbReference type="EMBL" id="CP022657">
    <property type="protein sequence ID" value="ASS76292.1"/>
    <property type="molecule type" value="Genomic_DNA"/>
</dbReference>